<proteinExistence type="predicted"/>
<name>A0A4R5QC96_9PROT</name>
<keyword evidence="2" id="KW-1185">Reference proteome</keyword>
<organism evidence="1 2">
    <name type="scientific">Dankookia rubra</name>
    <dbReference type="NCBI Taxonomy" id="1442381"/>
    <lineage>
        <taxon>Bacteria</taxon>
        <taxon>Pseudomonadati</taxon>
        <taxon>Pseudomonadota</taxon>
        <taxon>Alphaproteobacteria</taxon>
        <taxon>Acetobacterales</taxon>
        <taxon>Roseomonadaceae</taxon>
        <taxon>Dankookia</taxon>
    </lineage>
</organism>
<dbReference type="RefSeq" id="WP_133290726.1">
    <property type="nucleotide sequence ID" value="NZ_SMSJ01000037.1"/>
</dbReference>
<dbReference type="Proteomes" id="UP000295096">
    <property type="component" value="Unassembled WGS sequence"/>
</dbReference>
<dbReference type="EMBL" id="SMSJ01000037">
    <property type="protein sequence ID" value="TDH60486.1"/>
    <property type="molecule type" value="Genomic_DNA"/>
</dbReference>
<dbReference type="Gene3D" id="1.10.1660.10">
    <property type="match status" value="1"/>
</dbReference>
<accession>A0A4R5QC96</accession>
<comment type="caution">
    <text evidence="1">The sequence shown here is derived from an EMBL/GenBank/DDBJ whole genome shotgun (WGS) entry which is preliminary data.</text>
</comment>
<gene>
    <name evidence="1" type="ORF">E2C06_21830</name>
</gene>
<evidence type="ECO:0000313" key="1">
    <source>
        <dbReference type="EMBL" id="TDH60486.1"/>
    </source>
</evidence>
<dbReference type="OrthoDB" id="9800876at2"/>
<protein>
    <submittedName>
        <fullName evidence="1">Transcriptional regulator</fullName>
    </submittedName>
</protein>
<evidence type="ECO:0000313" key="2">
    <source>
        <dbReference type="Proteomes" id="UP000295096"/>
    </source>
</evidence>
<reference evidence="1 2" key="1">
    <citation type="journal article" date="2016" name="J. Microbiol.">
        <title>Dankookia rubra gen. nov., sp. nov., an alphaproteobacterium isolated from sediment of a shallow stream.</title>
        <authorList>
            <person name="Kim W.H."/>
            <person name="Kim D.H."/>
            <person name="Kang K."/>
            <person name="Ahn T.Y."/>
        </authorList>
    </citation>
    <scope>NUCLEOTIDE SEQUENCE [LARGE SCALE GENOMIC DNA]</scope>
    <source>
        <strain evidence="1 2">JCM30602</strain>
    </source>
</reference>
<sequence length="122" mass="13558">MFESREFLLLARLDAAALEAWTEAGWLAPRQAGPEHTFSELDLARVCLIRDLREGMGVNDEGIAIVLDLLDQVHGLRQALRRMSSALQVLPAPLRQKILTRLQDSREEVARRMGGEPLSGVG</sequence>
<dbReference type="Pfam" id="PF13591">
    <property type="entry name" value="MerR_2"/>
    <property type="match status" value="1"/>
</dbReference>
<dbReference type="AlphaFoldDB" id="A0A4R5QC96"/>